<dbReference type="Proteomes" id="UP000217790">
    <property type="component" value="Unassembled WGS sequence"/>
</dbReference>
<proteinExistence type="predicted"/>
<dbReference type="InParanoid" id="A0A2H3CRF7"/>
<reference evidence="3" key="2">
    <citation type="journal article" date="2017" name="Nat. Ecol. Evol.">
        <title>Lineage-specific genetic innovations streamline the genomes of Armillaria species to pathogenesis.</title>
        <authorList>
            <consortium name="DOE Joint Genome Institute"/>
            <person name="Sipos G."/>
            <person name="Prasanna A.N."/>
            <person name="Walter M.C."/>
            <person name="O'Connor E."/>
            <person name="Balint B."/>
            <person name="Krizsan K."/>
            <person name="Kiss B."/>
            <person name="Hess J."/>
            <person name="Varga T."/>
            <person name="Slot J."/>
            <person name="Riley R."/>
            <person name="Boka B."/>
            <person name="Rigling D."/>
            <person name="Barry K."/>
            <person name="Lee J."/>
            <person name="Mihaltcheva S."/>
            <person name="LaButti K."/>
            <person name="Lipzen A."/>
            <person name="Waldron R."/>
            <person name="Moloney N.M."/>
            <person name="Sperisen C."/>
            <person name="Kredics L."/>
            <person name="Vagvolgyi C."/>
            <person name="Patrignani A."/>
            <person name="Fitzpatrick D."/>
            <person name="Nagy I."/>
            <person name="Doyle S."/>
            <person name="Anderson J."/>
            <person name="Grigoriev I.V."/>
            <person name="Guldener U."/>
            <person name="Munsterkotter M."/>
            <person name="Nagy L.G."/>
        </authorList>
    </citation>
    <scope>NUCLEOTIDE SEQUENCE [LARGE SCALE GENOMIC DNA]</scope>
    <source>
        <strain evidence="3">Ar21-2</strain>
    </source>
</reference>
<sequence>MARAEGSADSAVQYASRVANAPTLPSACTHPPVSSARRFPFPCLSVLHALESVTRTPQEASLRPSEPVPNPVRVPAYQIELPSTITHGNRRACLEMDNLVQARRVAAAYRLCMHRKVNEYEEEYTYSTHGTDYQPHKYLPDHRSHRSSESSRCYAEK</sequence>
<reference evidence="4" key="1">
    <citation type="journal article" date="2017" name="Nat. Ecol. Evol.">
        <title>Genome expansion and lineage-specific genetic innovations in the forest pathogenic fungi Armillaria.</title>
        <authorList>
            <person name="Sipos G."/>
            <person name="Prasanna A.N."/>
            <person name="Walter M.C."/>
            <person name="O'Connor E."/>
            <person name="Balint B."/>
            <person name="Krizsan K."/>
            <person name="Kiss B."/>
            <person name="Hess J."/>
            <person name="Varga T."/>
            <person name="Slot J."/>
            <person name="Riley R."/>
            <person name="Boka B."/>
            <person name="Rigling D."/>
            <person name="Barry K."/>
            <person name="Lee J."/>
            <person name="Mihaltcheva S."/>
            <person name="LaButti K."/>
            <person name="Lipzen A."/>
            <person name="Waldron R."/>
            <person name="Moloney N.M."/>
            <person name="Sperisen C."/>
            <person name="Kredics L."/>
            <person name="Vagvoelgyi C."/>
            <person name="Patrignani A."/>
            <person name="Fitzpatrick D."/>
            <person name="Nagy I."/>
            <person name="Doyle S."/>
            <person name="Anderson J.B."/>
            <person name="Grigoriev I.V."/>
            <person name="Gueldener U."/>
            <person name="Muensterkoetter M."/>
            <person name="Nagy L.G."/>
        </authorList>
    </citation>
    <scope>NUCLEOTIDE SEQUENCE [LARGE SCALE GENOMIC DNA]</scope>
    <source>
        <strain evidence="4">Ar21-2</strain>
    </source>
</reference>
<keyword evidence="4" id="KW-1185">Reference proteome</keyword>
<dbReference type="EMBL" id="KZ293725">
    <property type="protein sequence ID" value="PBK81802.1"/>
    <property type="molecule type" value="Genomic_DNA"/>
</dbReference>
<feature type="region of interest" description="Disordered" evidence="1">
    <location>
        <begin position="129"/>
        <end position="157"/>
    </location>
</feature>
<evidence type="ECO:0000256" key="1">
    <source>
        <dbReference type="SAM" id="MobiDB-lite"/>
    </source>
</evidence>
<protein>
    <submittedName>
        <fullName evidence="3">Uncharacterized protein</fullName>
    </submittedName>
</protein>
<evidence type="ECO:0000313" key="3">
    <source>
        <dbReference type="EMBL" id="PBK81802.1"/>
    </source>
</evidence>
<dbReference type="EMBL" id="KZ293797">
    <property type="protein sequence ID" value="PBK79240.1"/>
    <property type="molecule type" value="Genomic_DNA"/>
</dbReference>
<evidence type="ECO:0000313" key="2">
    <source>
        <dbReference type="EMBL" id="PBK79240.1"/>
    </source>
</evidence>
<accession>A0A2H3CRF7</accession>
<dbReference type="AlphaFoldDB" id="A0A2H3CRF7"/>
<gene>
    <name evidence="2" type="ORF">ARMGADRAFT_175418</name>
    <name evidence="3" type="ORF">ARMGADRAFT_775108</name>
</gene>
<feature type="compositionally biased region" description="Basic and acidic residues" evidence="1">
    <location>
        <begin position="134"/>
        <end position="157"/>
    </location>
</feature>
<name>A0A2H3CRF7_ARMGA</name>
<organism evidence="3 4">
    <name type="scientific">Armillaria gallica</name>
    <name type="common">Bulbous honey fungus</name>
    <name type="synonym">Armillaria bulbosa</name>
    <dbReference type="NCBI Taxonomy" id="47427"/>
    <lineage>
        <taxon>Eukaryota</taxon>
        <taxon>Fungi</taxon>
        <taxon>Dikarya</taxon>
        <taxon>Basidiomycota</taxon>
        <taxon>Agaricomycotina</taxon>
        <taxon>Agaricomycetes</taxon>
        <taxon>Agaricomycetidae</taxon>
        <taxon>Agaricales</taxon>
        <taxon>Marasmiineae</taxon>
        <taxon>Physalacriaceae</taxon>
        <taxon>Armillaria</taxon>
    </lineage>
</organism>
<evidence type="ECO:0000313" key="4">
    <source>
        <dbReference type="Proteomes" id="UP000217790"/>
    </source>
</evidence>